<organism evidence="2 3">
    <name type="scientific">Trichonephila clavata</name>
    <name type="common">Joro spider</name>
    <name type="synonym">Nephila clavata</name>
    <dbReference type="NCBI Taxonomy" id="2740835"/>
    <lineage>
        <taxon>Eukaryota</taxon>
        <taxon>Metazoa</taxon>
        <taxon>Ecdysozoa</taxon>
        <taxon>Arthropoda</taxon>
        <taxon>Chelicerata</taxon>
        <taxon>Arachnida</taxon>
        <taxon>Araneae</taxon>
        <taxon>Araneomorphae</taxon>
        <taxon>Entelegynae</taxon>
        <taxon>Araneoidea</taxon>
        <taxon>Nephilidae</taxon>
        <taxon>Trichonephila</taxon>
    </lineage>
</organism>
<feature type="region of interest" description="Disordered" evidence="1">
    <location>
        <begin position="44"/>
        <end position="81"/>
    </location>
</feature>
<dbReference type="EMBL" id="BMAO01003561">
    <property type="protein sequence ID" value="GFQ88680.1"/>
    <property type="molecule type" value="Genomic_DNA"/>
</dbReference>
<name>A0A8X6J2I7_TRICU</name>
<evidence type="ECO:0000313" key="2">
    <source>
        <dbReference type="EMBL" id="GFQ88680.1"/>
    </source>
</evidence>
<keyword evidence="3" id="KW-1185">Reference proteome</keyword>
<feature type="compositionally biased region" description="Polar residues" evidence="1">
    <location>
        <begin position="50"/>
        <end position="60"/>
    </location>
</feature>
<dbReference type="Proteomes" id="UP000887116">
    <property type="component" value="Unassembled WGS sequence"/>
</dbReference>
<accession>A0A8X6J2I7</accession>
<proteinExistence type="predicted"/>
<reference evidence="2" key="1">
    <citation type="submission" date="2020-07" db="EMBL/GenBank/DDBJ databases">
        <title>Multicomponent nature underlies the extraordinary mechanical properties of spider dragline silk.</title>
        <authorList>
            <person name="Kono N."/>
            <person name="Nakamura H."/>
            <person name="Mori M."/>
            <person name="Yoshida Y."/>
            <person name="Ohtoshi R."/>
            <person name="Malay A.D."/>
            <person name="Moran D.A.P."/>
            <person name="Tomita M."/>
            <person name="Numata K."/>
            <person name="Arakawa K."/>
        </authorList>
    </citation>
    <scope>NUCLEOTIDE SEQUENCE</scope>
</reference>
<dbReference type="AlphaFoldDB" id="A0A8X6J2I7"/>
<comment type="caution">
    <text evidence="2">The sequence shown here is derived from an EMBL/GenBank/DDBJ whole genome shotgun (WGS) entry which is preliminary data.</text>
</comment>
<evidence type="ECO:0000313" key="3">
    <source>
        <dbReference type="Proteomes" id="UP000887116"/>
    </source>
</evidence>
<evidence type="ECO:0000256" key="1">
    <source>
        <dbReference type="SAM" id="MobiDB-lite"/>
    </source>
</evidence>
<feature type="compositionally biased region" description="Basic and acidic residues" evidence="1">
    <location>
        <begin position="68"/>
        <end position="81"/>
    </location>
</feature>
<protein>
    <submittedName>
        <fullName evidence="2">Uncharacterized protein</fullName>
    </submittedName>
</protein>
<gene>
    <name evidence="2" type="ORF">TNCT_364071</name>
</gene>
<sequence>MAMKIPLVRSLPKRDLAIIFACVFPVKWSRVERKLKYLPSTDVRNARSPFRSSPQSSGQSGLVPLNPSEEKREKGHSFMAS</sequence>